<evidence type="ECO:0000313" key="2">
    <source>
        <dbReference type="EMBL" id="ORZ08382.1"/>
    </source>
</evidence>
<feature type="compositionally biased region" description="Acidic residues" evidence="1">
    <location>
        <begin position="432"/>
        <end position="444"/>
    </location>
</feature>
<dbReference type="STRING" id="90262.A0A1X2I366"/>
<feature type="compositionally biased region" description="Basic residues" evidence="1">
    <location>
        <begin position="248"/>
        <end position="265"/>
    </location>
</feature>
<dbReference type="OrthoDB" id="3219396at2759"/>
<gene>
    <name evidence="2" type="ORF">BCR42DRAFT_425032</name>
</gene>
<dbReference type="AlphaFoldDB" id="A0A1X2I366"/>
<keyword evidence="3" id="KW-1185">Reference proteome</keyword>
<evidence type="ECO:0000313" key="3">
    <source>
        <dbReference type="Proteomes" id="UP000193560"/>
    </source>
</evidence>
<feature type="region of interest" description="Disordered" evidence="1">
    <location>
        <begin position="17"/>
        <end position="40"/>
    </location>
</feature>
<reference evidence="2 3" key="1">
    <citation type="submission" date="2016-07" db="EMBL/GenBank/DDBJ databases">
        <title>Pervasive Adenine N6-methylation of Active Genes in Fungi.</title>
        <authorList>
            <consortium name="DOE Joint Genome Institute"/>
            <person name="Mondo S.J."/>
            <person name="Dannebaum R.O."/>
            <person name="Kuo R.C."/>
            <person name="Labutti K."/>
            <person name="Haridas S."/>
            <person name="Kuo A."/>
            <person name="Salamov A."/>
            <person name="Ahrendt S.R."/>
            <person name="Lipzen A."/>
            <person name="Sullivan W."/>
            <person name="Andreopoulos W.B."/>
            <person name="Clum A."/>
            <person name="Lindquist E."/>
            <person name="Daum C."/>
            <person name="Ramamoorthy G.K."/>
            <person name="Gryganskyi A."/>
            <person name="Culley D."/>
            <person name="Magnuson J.K."/>
            <person name="James T.Y."/>
            <person name="O'Malley M.A."/>
            <person name="Stajich J.E."/>
            <person name="Spatafora J.W."/>
            <person name="Visel A."/>
            <person name="Grigoriev I.V."/>
        </authorList>
    </citation>
    <scope>NUCLEOTIDE SEQUENCE [LARGE SCALE GENOMIC DNA]</scope>
    <source>
        <strain evidence="2 3">NRRL 1336</strain>
    </source>
</reference>
<name>A0A1X2I366_9FUNG</name>
<feature type="region of interest" description="Disordered" evidence="1">
    <location>
        <begin position="235"/>
        <end position="285"/>
    </location>
</feature>
<feature type="compositionally biased region" description="Low complexity" evidence="1">
    <location>
        <begin position="120"/>
        <end position="130"/>
    </location>
</feature>
<organism evidence="2 3">
    <name type="scientific">Absidia repens</name>
    <dbReference type="NCBI Taxonomy" id="90262"/>
    <lineage>
        <taxon>Eukaryota</taxon>
        <taxon>Fungi</taxon>
        <taxon>Fungi incertae sedis</taxon>
        <taxon>Mucoromycota</taxon>
        <taxon>Mucoromycotina</taxon>
        <taxon>Mucoromycetes</taxon>
        <taxon>Mucorales</taxon>
        <taxon>Cunninghamellaceae</taxon>
        <taxon>Absidia</taxon>
    </lineage>
</organism>
<dbReference type="EMBL" id="MCGE01000031">
    <property type="protein sequence ID" value="ORZ08382.1"/>
    <property type="molecule type" value="Genomic_DNA"/>
</dbReference>
<feature type="region of interest" description="Disordered" evidence="1">
    <location>
        <begin position="422"/>
        <end position="444"/>
    </location>
</feature>
<protein>
    <submittedName>
        <fullName evidence="2">Uncharacterized protein</fullName>
    </submittedName>
</protein>
<feature type="compositionally biased region" description="Low complexity" evidence="1">
    <location>
        <begin position="24"/>
        <end position="38"/>
    </location>
</feature>
<sequence length="640" mass="73579">MGREIFFFSDFSWTFDDTGEGDEGNTTTTTPNDGGSTSNFTKRNVKDWLQMVAPEHTEYDPHFTLFILAVGPTSPDTDGCGKLIQFDLRGDPNILDPALTSVTWNPASRRIVPVRRGSVPSHLQQQQQQHQHQHRPIHSPPQPHQHHRQYQQSRETTIDSSIKANINSLLQLSPPPPPPAKLIHTVYLGSHISCMIHFRYPTRLNHLICTGSYGSNELSVYDWRFGVKVGTLPWKSEQPQQQSEHQQRHGARNNRHTPLHHQHLRRNAERHPPPVPPPTRPDRVDETHLEPAELNDAVIILDQMITRNQRDGIDQLTGQMIQGQQEMNASDDDEDIDVDVNADIDAADDDFEMDFRHEVRPWGLESTMVLPPYWDHRTPSNEELVHRGFRLIAVGDNRMNRLEIKVWDISFLLQQDWDPLQRHDDDMNYNDGGEDDDDDDDDTIMVDSKTTDDVNDNWQKHVEWTKVFPWWRRGSQHLRSLGLRMIYERFQLDERHYTISYIPFEIRRLLKRNPKLQQQAKQVEWPLSPPKNHHAMLLTHVFDRPIWNDGGSPSAMTVKYTAYNVLCTSLFLLTEDGKVTVLDIETGEVTGTIDNVAATASERTNTPLPYGRVRGIDVNVVSGHEVVVTSREGLLRSVIS</sequence>
<accession>A0A1X2I366</accession>
<feature type="region of interest" description="Disordered" evidence="1">
    <location>
        <begin position="117"/>
        <end position="156"/>
    </location>
</feature>
<dbReference type="Proteomes" id="UP000193560">
    <property type="component" value="Unassembled WGS sequence"/>
</dbReference>
<comment type="caution">
    <text evidence="2">The sequence shown here is derived from an EMBL/GenBank/DDBJ whole genome shotgun (WGS) entry which is preliminary data.</text>
</comment>
<proteinExistence type="predicted"/>
<evidence type="ECO:0000256" key="1">
    <source>
        <dbReference type="SAM" id="MobiDB-lite"/>
    </source>
</evidence>